<sequence length="335" mass="39175">MADVTPNHNDNNVKGLLDAVEDKRLVPTDPCLPTHLKFGKPLNSVLWKTRKGNDPLLAEYNPFRGDFGVEYNNSAEEMLCLAGQLGNCIDKDDSDEREQKLMEELQIVLVEGYNYQLQERQKRKNVIKQLGLINQTGTQLWFSRFESALGKSLWRKLIRFSRLMEVDKMDYLYASLEVLNEKRALENQLMFHRTQQGITSKLGMEIYEMERKKRELNIKQIDTKNRIAIPPTMKRKKSARQIFHMPRYKELSPKEAELCSINGLFPAFYLNTKDNLISECKKMNGMRLKRARRLVKIDVNKTRKIFDLLMEQGLIWTPETENEDILSNPKETEET</sequence>
<dbReference type="Gene3D" id="1.10.10.10">
    <property type="entry name" value="Winged helix-like DNA-binding domain superfamily/Winged helix DNA-binding domain"/>
    <property type="match status" value="1"/>
</dbReference>
<dbReference type="PANTHER" id="PTHR12374:SF20">
    <property type="entry name" value="TRANSCRIPTIONAL ADAPTER 2-ALPHA"/>
    <property type="match status" value="1"/>
</dbReference>
<reference evidence="3" key="1">
    <citation type="submission" date="2015-11" db="EMBL/GenBank/DDBJ databases">
        <title>De novo transcriptome assembly of four potential Pierce s Disease insect vectors from Arizona vineyards.</title>
        <authorList>
            <person name="Tassone E.E."/>
        </authorList>
    </citation>
    <scope>NUCLEOTIDE SEQUENCE</scope>
</reference>
<feature type="domain" description="SWIRM" evidence="2">
    <location>
        <begin position="231"/>
        <end position="326"/>
    </location>
</feature>
<dbReference type="InterPro" id="IPR036388">
    <property type="entry name" value="WH-like_DNA-bd_sf"/>
</dbReference>
<dbReference type="GO" id="GO:0005634">
    <property type="term" value="C:nucleus"/>
    <property type="evidence" value="ECO:0007669"/>
    <property type="project" value="UniProtKB-SubCell"/>
</dbReference>
<dbReference type="GO" id="GO:0006338">
    <property type="term" value="P:chromatin remodeling"/>
    <property type="evidence" value="ECO:0007669"/>
    <property type="project" value="TreeGrafter"/>
</dbReference>
<dbReference type="GO" id="GO:0006357">
    <property type="term" value="P:regulation of transcription by RNA polymerase II"/>
    <property type="evidence" value="ECO:0007669"/>
    <property type="project" value="TreeGrafter"/>
</dbReference>
<comment type="subcellular location">
    <subcellularLocation>
        <location evidence="1">Nucleus</location>
    </subcellularLocation>
</comment>
<dbReference type="InterPro" id="IPR009057">
    <property type="entry name" value="Homeodomain-like_sf"/>
</dbReference>
<name>A0A1B6M6B9_9HEMI</name>
<evidence type="ECO:0000256" key="1">
    <source>
        <dbReference type="ARBA" id="ARBA00004123"/>
    </source>
</evidence>
<dbReference type="PANTHER" id="PTHR12374">
    <property type="entry name" value="TRANSCRIPTIONAL ADAPTOR 2 ADA2 -RELATED"/>
    <property type="match status" value="1"/>
</dbReference>
<dbReference type="EMBL" id="GEBQ01008524">
    <property type="protein sequence ID" value="JAT31453.1"/>
    <property type="molecule type" value="Transcribed_RNA"/>
</dbReference>
<dbReference type="Pfam" id="PF22941">
    <property type="entry name" value="TADA2A-like_3rd"/>
    <property type="match status" value="1"/>
</dbReference>
<dbReference type="GO" id="GO:0140672">
    <property type="term" value="C:ATAC complex"/>
    <property type="evidence" value="ECO:0007669"/>
    <property type="project" value="UniProtKB-ARBA"/>
</dbReference>
<dbReference type="AlphaFoldDB" id="A0A1B6M6B9"/>
<gene>
    <name evidence="3" type="ORF">g.3780</name>
</gene>
<accession>A0A1B6M6B9</accession>
<dbReference type="InterPro" id="IPR055141">
    <property type="entry name" value="TADA2A_B-like_dom"/>
</dbReference>
<dbReference type="InterPro" id="IPR007526">
    <property type="entry name" value="SWIRM"/>
</dbReference>
<dbReference type="SUPFAM" id="SSF46689">
    <property type="entry name" value="Homeodomain-like"/>
    <property type="match status" value="1"/>
</dbReference>
<proteinExistence type="predicted"/>
<protein>
    <recommendedName>
        <fullName evidence="2">SWIRM domain-containing protein</fullName>
    </recommendedName>
</protein>
<dbReference type="FunFam" id="1.10.10.10:FF:000087">
    <property type="entry name" value="Transcriptional adapter 2"/>
    <property type="match status" value="1"/>
</dbReference>
<organism evidence="3">
    <name type="scientific">Graphocephala atropunctata</name>
    <dbReference type="NCBI Taxonomy" id="36148"/>
    <lineage>
        <taxon>Eukaryota</taxon>
        <taxon>Metazoa</taxon>
        <taxon>Ecdysozoa</taxon>
        <taxon>Arthropoda</taxon>
        <taxon>Hexapoda</taxon>
        <taxon>Insecta</taxon>
        <taxon>Pterygota</taxon>
        <taxon>Neoptera</taxon>
        <taxon>Paraneoptera</taxon>
        <taxon>Hemiptera</taxon>
        <taxon>Auchenorrhyncha</taxon>
        <taxon>Membracoidea</taxon>
        <taxon>Cicadellidae</taxon>
        <taxon>Cicadellinae</taxon>
        <taxon>Cicadellini</taxon>
        <taxon>Graphocephala</taxon>
    </lineage>
</organism>
<dbReference type="GO" id="GO:0003713">
    <property type="term" value="F:transcription coactivator activity"/>
    <property type="evidence" value="ECO:0007669"/>
    <property type="project" value="TreeGrafter"/>
</dbReference>
<evidence type="ECO:0000259" key="2">
    <source>
        <dbReference type="PROSITE" id="PS50934"/>
    </source>
</evidence>
<dbReference type="GO" id="GO:0003682">
    <property type="term" value="F:chromatin binding"/>
    <property type="evidence" value="ECO:0007669"/>
    <property type="project" value="TreeGrafter"/>
</dbReference>
<evidence type="ECO:0000313" key="3">
    <source>
        <dbReference type="EMBL" id="JAT31453.1"/>
    </source>
</evidence>
<dbReference type="PROSITE" id="PS50934">
    <property type="entry name" value="SWIRM"/>
    <property type="match status" value="1"/>
</dbReference>